<dbReference type="Gene3D" id="3.40.50.300">
    <property type="entry name" value="P-loop containing nucleotide triphosphate hydrolases"/>
    <property type="match status" value="1"/>
</dbReference>
<evidence type="ECO:0000313" key="8">
    <source>
        <dbReference type="EMBL" id="SED47307.1"/>
    </source>
</evidence>
<dbReference type="GO" id="GO:0005524">
    <property type="term" value="F:ATP binding"/>
    <property type="evidence" value="ECO:0007669"/>
    <property type="project" value="UniProtKB-KW"/>
</dbReference>
<feature type="domain" description="ABC transporter" evidence="7">
    <location>
        <begin position="15"/>
        <end position="239"/>
    </location>
</feature>
<dbReference type="GO" id="GO:0015807">
    <property type="term" value="P:L-amino acid transport"/>
    <property type="evidence" value="ECO:0007669"/>
    <property type="project" value="TreeGrafter"/>
</dbReference>
<sequence>MSRRFIFAVPDQSFLDIRHLDAGYGRSQVLFDVNIGIPWRGGVAVLGRNGAGKTTLMKTIVGELASSQGELFFDGRDITRRRTEERVRSGIGYVPQEHSVFARLSVRDNLAVGSLTNSDTSAVDRVLEIFPKLGQRLDQPAGTLSGGERKMLAIGRAMLGNPKLLLLDEPTEGVWIGVIEEITERLIELAKSISVVIVEQHLDLALRVADYAYVLDRGRVALQGGASEVRNDPELLRYLAP</sequence>
<accession>A0A1H5AYP2</accession>
<dbReference type="PROSITE" id="PS00211">
    <property type="entry name" value="ABC_TRANSPORTER_1"/>
    <property type="match status" value="1"/>
</dbReference>
<dbReference type="CDD" id="cd03224">
    <property type="entry name" value="ABC_TM1139_LivF_branched"/>
    <property type="match status" value="1"/>
</dbReference>
<dbReference type="AlphaFoldDB" id="A0A1H5AYP2"/>
<dbReference type="Proteomes" id="UP000198992">
    <property type="component" value="Unassembled WGS sequence"/>
</dbReference>
<dbReference type="SMART" id="SM00382">
    <property type="entry name" value="AAA"/>
    <property type="match status" value="1"/>
</dbReference>
<dbReference type="PANTHER" id="PTHR43820:SF4">
    <property type="entry name" value="HIGH-AFFINITY BRANCHED-CHAIN AMINO ACID TRANSPORT ATP-BINDING PROTEIN LIVF"/>
    <property type="match status" value="1"/>
</dbReference>
<evidence type="ECO:0000256" key="4">
    <source>
        <dbReference type="ARBA" id="ARBA00022840"/>
    </source>
</evidence>
<dbReference type="PANTHER" id="PTHR43820">
    <property type="entry name" value="HIGH-AFFINITY BRANCHED-CHAIN AMINO ACID TRANSPORT ATP-BINDING PROTEIN LIVF"/>
    <property type="match status" value="1"/>
</dbReference>
<keyword evidence="4 8" id="KW-0067">ATP-binding</keyword>
<dbReference type="EMBL" id="FNTH01000001">
    <property type="protein sequence ID" value="SED47307.1"/>
    <property type="molecule type" value="Genomic_DNA"/>
</dbReference>
<evidence type="ECO:0000256" key="6">
    <source>
        <dbReference type="ARBA" id="ARBA00024722"/>
    </source>
</evidence>
<dbReference type="InterPro" id="IPR017871">
    <property type="entry name" value="ABC_transporter-like_CS"/>
</dbReference>
<evidence type="ECO:0000256" key="1">
    <source>
        <dbReference type="ARBA" id="ARBA00005417"/>
    </source>
</evidence>
<keyword evidence="3" id="KW-0547">Nucleotide-binding</keyword>
<comment type="function">
    <text evidence="6">Involved in beta-(1--&gt;2)glucan export. Transmembrane domains (TMD) form a pore in the inner membrane and the ATP-binding domain (NBD) is responsible for energy generation.</text>
</comment>
<dbReference type="SUPFAM" id="SSF52540">
    <property type="entry name" value="P-loop containing nucleoside triphosphate hydrolases"/>
    <property type="match status" value="1"/>
</dbReference>
<organism evidence="8 9">
    <name type="scientific">Bradyrhizobium erythrophlei</name>
    <dbReference type="NCBI Taxonomy" id="1437360"/>
    <lineage>
        <taxon>Bacteria</taxon>
        <taxon>Pseudomonadati</taxon>
        <taxon>Pseudomonadota</taxon>
        <taxon>Alphaproteobacteria</taxon>
        <taxon>Hyphomicrobiales</taxon>
        <taxon>Nitrobacteraceae</taxon>
        <taxon>Bradyrhizobium</taxon>
    </lineage>
</organism>
<evidence type="ECO:0000256" key="5">
    <source>
        <dbReference type="ARBA" id="ARBA00022970"/>
    </source>
</evidence>
<dbReference type="GO" id="GO:0016887">
    <property type="term" value="F:ATP hydrolysis activity"/>
    <property type="evidence" value="ECO:0007669"/>
    <property type="project" value="InterPro"/>
</dbReference>
<comment type="similarity">
    <text evidence="1">Belongs to the ABC transporter superfamily.</text>
</comment>
<dbReference type="InterPro" id="IPR003593">
    <property type="entry name" value="AAA+_ATPase"/>
</dbReference>
<dbReference type="PROSITE" id="PS50893">
    <property type="entry name" value="ABC_TRANSPORTER_2"/>
    <property type="match status" value="1"/>
</dbReference>
<keyword evidence="2" id="KW-0813">Transport</keyword>
<protein>
    <submittedName>
        <fullName evidence="8">Amino acid/amide ABC transporter ATP-binding protein 2, HAAT family</fullName>
    </submittedName>
</protein>
<evidence type="ECO:0000259" key="7">
    <source>
        <dbReference type="PROSITE" id="PS50893"/>
    </source>
</evidence>
<keyword evidence="5" id="KW-0029">Amino-acid transport</keyword>
<gene>
    <name evidence="8" type="ORF">SAMN05444164_4847</name>
</gene>
<evidence type="ECO:0000256" key="2">
    <source>
        <dbReference type="ARBA" id="ARBA00022448"/>
    </source>
</evidence>
<dbReference type="InterPro" id="IPR003439">
    <property type="entry name" value="ABC_transporter-like_ATP-bd"/>
</dbReference>
<proteinExistence type="inferred from homology"/>
<name>A0A1H5AYP2_9BRAD</name>
<evidence type="ECO:0000256" key="3">
    <source>
        <dbReference type="ARBA" id="ARBA00022741"/>
    </source>
</evidence>
<dbReference type="GO" id="GO:0015658">
    <property type="term" value="F:branched-chain amino acid transmembrane transporter activity"/>
    <property type="evidence" value="ECO:0007669"/>
    <property type="project" value="TreeGrafter"/>
</dbReference>
<dbReference type="Pfam" id="PF00005">
    <property type="entry name" value="ABC_tran"/>
    <property type="match status" value="1"/>
</dbReference>
<dbReference type="InterPro" id="IPR052156">
    <property type="entry name" value="BCAA_Transport_ATP-bd_LivF"/>
</dbReference>
<evidence type="ECO:0000313" key="9">
    <source>
        <dbReference type="Proteomes" id="UP000198992"/>
    </source>
</evidence>
<reference evidence="8 9" key="1">
    <citation type="submission" date="2016-10" db="EMBL/GenBank/DDBJ databases">
        <authorList>
            <person name="de Groot N.N."/>
        </authorList>
    </citation>
    <scope>NUCLEOTIDE SEQUENCE [LARGE SCALE GENOMIC DNA]</scope>
    <source>
        <strain evidence="8 9">MT12</strain>
    </source>
</reference>
<dbReference type="InterPro" id="IPR027417">
    <property type="entry name" value="P-loop_NTPase"/>
</dbReference>